<evidence type="ECO:0000256" key="2">
    <source>
        <dbReference type="ARBA" id="ARBA00023125"/>
    </source>
</evidence>
<keyword evidence="2 5" id="KW-0238">DNA-binding</keyword>
<dbReference type="InterPro" id="IPR009057">
    <property type="entry name" value="Homeodomain-like_sf"/>
</dbReference>
<evidence type="ECO:0000259" key="4">
    <source>
        <dbReference type="PROSITE" id="PS01124"/>
    </source>
</evidence>
<feature type="domain" description="HTH araC/xylS-type" evidence="4">
    <location>
        <begin position="229"/>
        <end position="331"/>
    </location>
</feature>
<organism evidence="5 6">
    <name type="scientific">Nocardioides daedukensis</name>
    <dbReference type="NCBI Taxonomy" id="634462"/>
    <lineage>
        <taxon>Bacteria</taxon>
        <taxon>Bacillati</taxon>
        <taxon>Actinomycetota</taxon>
        <taxon>Actinomycetes</taxon>
        <taxon>Propionibacteriales</taxon>
        <taxon>Nocardioidaceae</taxon>
        <taxon>Nocardioides</taxon>
    </lineage>
</organism>
<sequence length="333" mass="35816">MIRAASLRGFVPLVEELGGNPGALLDRFGIPAGALDSDDSLLPLAAHDLMLDAAAAELDCPDFGIRMAQFQDLSILGPLAIAIQACSTVAQALEVASRFLFVHSPALSIGVEPDPSGARGVIAVSWRKDPTSSTYSAQAMELGIALIHRIAVALVGEVPGLRSFCLVHQPLSPVQRYVDHFGADVRFGMPFTAIRVERRILDKAFETANESIRLLALEHLSTSYDDPRHRISSQVRRALAGSLGIAVPSLAGVAHLFSVHPRTLQRQLAAEGTTFEEVLDGVRREEARRYLTTTDLPLGQVAALVAFSEQSSLSHACRRWFGATPRALRQGSA</sequence>
<dbReference type="InterPro" id="IPR018060">
    <property type="entry name" value="HTH_AraC"/>
</dbReference>
<gene>
    <name evidence="5" type="ORF">BJ980_002221</name>
</gene>
<dbReference type="SUPFAM" id="SSF46689">
    <property type="entry name" value="Homeodomain-like"/>
    <property type="match status" value="1"/>
</dbReference>
<dbReference type="EMBL" id="JACCAA010000001">
    <property type="protein sequence ID" value="NYG59298.1"/>
    <property type="molecule type" value="Genomic_DNA"/>
</dbReference>
<reference evidence="5 6" key="1">
    <citation type="submission" date="2020-07" db="EMBL/GenBank/DDBJ databases">
        <title>Sequencing the genomes of 1000 actinobacteria strains.</title>
        <authorList>
            <person name="Klenk H.-P."/>
        </authorList>
    </citation>
    <scope>NUCLEOTIDE SEQUENCE [LARGE SCALE GENOMIC DNA]</scope>
    <source>
        <strain evidence="5 6">DSM 23819</strain>
    </source>
</reference>
<protein>
    <submittedName>
        <fullName evidence="5">AraC-like DNA-binding protein</fullName>
    </submittedName>
</protein>
<evidence type="ECO:0000256" key="3">
    <source>
        <dbReference type="ARBA" id="ARBA00023163"/>
    </source>
</evidence>
<dbReference type="AlphaFoldDB" id="A0A7Y9S3B9"/>
<dbReference type="Pfam" id="PF12625">
    <property type="entry name" value="Arabinose_bd"/>
    <property type="match status" value="1"/>
</dbReference>
<keyword evidence="6" id="KW-1185">Reference proteome</keyword>
<name>A0A7Y9S3B9_9ACTN</name>
<evidence type="ECO:0000313" key="5">
    <source>
        <dbReference type="EMBL" id="NYG59298.1"/>
    </source>
</evidence>
<keyword evidence="3" id="KW-0804">Transcription</keyword>
<accession>A0A7Y9S3B9</accession>
<dbReference type="Gene3D" id="1.10.10.60">
    <property type="entry name" value="Homeodomain-like"/>
    <property type="match status" value="1"/>
</dbReference>
<keyword evidence="1" id="KW-0805">Transcription regulation</keyword>
<comment type="caution">
    <text evidence="5">The sequence shown here is derived from an EMBL/GenBank/DDBJ whole genome shotgun (WGS) entry which is preliminary data.</text>
</comment>
<dbReference type="RefSeq" id="WP_218855482.1">
    <property type="nucleotide sequence ID" value="NZ_JACCAA010000001.1"/>
</dbReference>
<dbReference type="Proteomes" id="UP000540656">
    <property type="component" value="Unassembled WGS sequence"/>
</dbReference>
<dbReference type="SMART" id="SM00342">
    <property type="entry name" value="HTH_ARAC"/>
    <property type="match status" value="1"/>
</dbReference>
<dbReference type="InterPro" id="IPR032687">
    <property type="entry name" value="AraC-type_N"/>
</dbReference>
<proteinExistence type="predicted"/>
<dbReference type="PROSITE" id="PS01124">
    <property type="entry name" value="HTH_ARAC_FAMILY_2"/>
    <property type="match status" value="1"/>
</dbReference>
<dbReference type="GO" id="GO:0005829">
    <property type="term" value="C:cytosol"/>
    <property type="evidence" value="ECO:0007669"/>
    <property type="project" value="TreeGrafter"/>
</dbReference>
<dbReference type="PANTHER" id="PTHR47894:SF4">
    <property type="entry name" value="HTH-TYPE TRANSCRIPTIONAL REGULATOR GADX"/>
    <property type="match status" value="1"/>
</dbReference>
<dbReference type="PANTHER" id="PTHR47894">
    <property type="entry name" value="HTH-TYPE TRANSCRIPTIONAL REGULATOR GADX"/>
    <property type="match status" value="1"/>
</dbReference>
<dbReference type="GO" id="GO:0003700">
    <property type="term" value="F:DNA-binding transcription factor activity"/>
    <property type="evidence" value="ECO:0007669"/>
    <property type="project" value="InterPro"/>
</dbReference>
<evidence type="ECO:0000313" key="6">
    <source>
        <dbReference type="Proteomes" id="UP000540656"/>
    </source>
</evidence>
<dbReference type="GO" id="GO:0000976">
    <property type="term" value="F:transcription cis-regulatory region binding"/>
    <property type="evidence" value="ECO:0007669"/>
    <property type="project" value="TreeGrafter"/>
</dbReference>
<evidence type="ECO:0000256" key="1">
    <source>
        <dbReference type="ARBA" id="ARBA00023015"/>
    </source>
</evidence>
<dbReference type="Pfam" id="PF12833">
    <property type="entry name" value="HTH_18"/>
    <property type="match status" value="1"/>
</dbReference>